<evidence type="ECO:0000256" key="2">
    <source>
        <dbReference type="ARBA" id="ARBA00022485"/>
    </source>
</evidence>
<keyword evidence="10" id="KW-0830">Ubiquinone</keyword>
<dbReference type="KEGG" id="bsto:C0V70_06730"/>
<accession>A0A2K9NQM1</accession>
<keyword evidence="8" id="KW-0411">Iron-sulfur</keyword>
<keyword evidence="7" id="KW-0408">Iron</keyword>
<evidence type="ECO:0000256" key="11">
    <source>
        <dbReference type="ARBA" id="ARBA00023136"/>
    </source>
</evidence>
<dbReference type="PROSITE" id="PS00198">
    <property type="entry name" value="4FE4S_FER_1"/>
    <property type="match status" value="1"/>
</dbReference>
<evidence type="ECO:0000256" key="4">
    <source>
        <dbReference type="ARBA" id="ARBA00022723"/>
    </source>
</evidence>
<dbReference type="AlphaFoldDB" id="A0A2K9NQM1"/>
<keyword evidence="6" id="KW-1278">Translocase</keyword>
<evidence type="ECO:0000256" key="10">
    <source>
        <dbReference type="ARBA" id="ARBA00023075"/>
    </source>
</evidence>
<organism evidence="12 13">
    <name type="scientific">Bacteriovorax stolpii</name>
    <name type="common">Bdellovibrio stolpii</name>
    <dbReference type="NCBI Taxonomy" id="960"/>
    <lineage>
        <taxon>Bacteria</taxon>
        <taxon>Pseudomonadati</taxon>
        <taxon>Bdellovibrionota</taxon>
        <taxon>Bacteriovoracia</taxon>
        <taxon>Bacteriovoracales</taxon>
        <taxon>Bacteriovoracaceae</taxon>
        <taxon>Bacteriovorax</taxon>
    </lineage>
</organism>
<keyword evidence="4" id="KW-0479">Metal-binding</keyword>
<reference evidence="12 13" key="1">
    <citation type="submission" date="2018-01" db="EMBL/GenBank/DDBJ databases">
        <title>Complete genome sequence of Bacteriovorax stolpii DSM12778.</title>
        <authorList>
            <person name="Tang B."/>
            <person name="Chang J."/>
        </authorList>
    </citation>
    <scope>NUCLEOTIDE SEQUENCE [LARGE SCALE GENOMIC DNA]</scope>
    <source>
        <strain evidence="12 13">DSM 12778</strain>
    </source>
</reference>
<dbReference type="Proteomes" id="UP000235584">
    <property type="component" value="Chromosome"/>
</dbReference>
<name>A0A2K9NQM1_BACTC</name>
<dbReference type="EMBL" id="CP025704">
    <property type="protein sequence ID" value="AUN97808.1"/>
    <property type="molecule type" value="Genomic_DNA"/>
</dbReference>
<dbReference type="InterPro" id="IPR017896">
    <property type="entry name" value="4Fe4S_Fe-S-bd"/>
</dbReference>
<keyword evidence="5" id="KW-0677">Repeat</keyword>
<dbReference type="GO" id="GO:0048038">
    <property type="term" value="F:quinone binding"/>
    <property type="evidence" value="ECO:0007669"/>
    <property type="project" value="UniProtKB-KW"/>
</dbReference>
<evidence type="ECO:0000256" key="5">
    <source>
        <dbReference type="ARBA" id="ARBA00022737"/>
    </source>
</evidence>
<evidence type="ECO:0000256" key="1">
    <source>
        <dbReference type="ARBA" id="ARBA00022475"/>
    </source>
</evidence>
<dbReference type="OrthoDB" id="9808559at2"/>
<evidence type="ECO:0000256" key="7">
    <source>
        <dbReference type="ARBA" id="ARBA00023004"/>
    </source>
</evidence>
<dbReference type="InterPro" id="IPR017900">
    <property type="entry name" value="4Fe4S_Fe_S_CS"/>
</dbReference>
<evidence type="ECO:0000256" key="3">
    <source>
        <dbReference type="ARBA" id="ARBA00022719"/>
    </source>
</evidence>
<keyword evidence="9" id="KW-0520">NAD</keyword>
<sequence length="174" mass="19782">METIHLKKAAEPELTLSQWFKNVYYAVKSTAVGMGITFKYVWGREVVTIEYPEVREELPSNSRSRLFNDAENCISCLQCAVACPVDCIYIAAVKRPTDAPKIKTKDGTPIRLDLKQYTIDTALCMYCGLCTTVCPTECLTHTTDYEYASYTLASMKYDYLAPDIRAWRTRIVKS</sequence>
<dbReference type="Pfam" id="PF12838">
    <property type="entry name" value="Fer4_7"/>
    <property type="match status" value="1"/>
</dbReference>
<dbReference type="PANTHER" id="PTHR10849:SF24">
    <property type="entry name" value="NADH-QUINONE OXIDOREDUCTASE SUBUNIT I 2"/>
    <property type="match status" value="1"/>
</dbReference>
<dbReference type="Gene3D" id="3.30.70.3270">
    <property type="match status" value="1"/>
</dbReference>
<dbReference type="GO" id="GO:0016651">
    <property type="term" value="F:oxidoreductase activity, acting on NAD(P)H"/>
    <property type="evidence" value="ECO:0007669"/>
    <property type="project" value="InterPro"/>
</dbReference>
<keyword evidence="13" id="KW-1185">Reference proteome</keyword>
<evidence type="ECO:0000256" key="9">
    <source>
        <dbReference type="ARBA" id="ARBA00023027"/>
    </source>
</evidence>
<dbReference type="PANTHER" id="PTHR10849">
    <property type="entry name" value="NADH DEHYDROGENASE UBIQUINONE IRON-SULFUR PROTEIN 8, MITOCHONDRIAL"/>
    <property type="match status" value="1"/>
</dbReference>
<keyword evidence="3" id="KW-0874">Quinone</keyword>
<dbReference type="SUPFAM" id="SSF54862">
    <property type="entry name" value="4Fe-4S ferredoxins"/>
    <property type="match status" value="1"/>
</dbReference>
<keyword evidence="11" id="KW-0472">Membrane</keyword>
<dbReference type="PROSITE" id="PS51379">
    <property type="entry name" value="4FE4S_FER_2"/>
    <property type="match status" value="2"/>
</dbReference>
<dbReference type="GO" id="GO:0046872">
    <property type="term" value="F:metal ion binding"/>
    <property type="evidence" value="ECO:0007669"/>
    <property type="project" value="UniProtKB-KW"/>
</dbReference>
<dbReference type="GO" id="GO:0016020">
    <property type="term" value="C:membrane"/>
    <property type="evidence" value="ECO:0007669"/>
    <property type="project" value="InterPro"/>
</dbReference>
<proteinExistence type="predicted"/>
<dbReference type="InterPro" id="IPR010226">
    <property type="entry name" value="NADH_quinone_OxRdtase_chainI"/>
</dbReference>
<dbReference type="RefSeq" id="WP_102243101.1">
    <property type="nucleotide sequence ID" value="NZ_CP025704.1"/>
</dbReference>
<evidence type="ECO:0000313" key="13">
    <source>
        <dbReference type="Proteomes" id="UP000235584"/>
    </source>
</evidence>
<evidence type="ECO:0000256" key="6">
    <source>
        <dbReference type="ARBA" id="ARBA00022967"/>
    </source>
</evidence>
<protein>
    <submittedName>
        <fullName evidence="12">NADPH-quinone oxidoreductase</fullName>
    </submittedName>
</protein>
<dbReference type="GO" id="GO:0051539">
    <property type="term" value="F:4 iron, 4 sulfur cluster binding"/>
    <property type="evidence" value="ECO:0007669"/>
    <property type="project" value="UniProtKB-KW"/>
</dbReference>
<evidence type="ECO:0000313" key="12">
    <source>
        <dbReference type="EMBL" id="AUN97808.1"/>
    </source>
</evidence>
<keyword evidence="1" id="KW-1003">Cell membrane</keyword>
<gene>
    <name evidence="12" type="ORF">C0V70_06730</name>
</gene>
<keyword evidence="2" id="KW-0004">4Fe-4S</keyword>
<evidence type="ECO:0000256" key="8">
    <source>
        <dbReference type="ARBA" id="ARBA00023014"/>
    </source>
</evidence>